<keyword evidence="7" id="KW-1185">Reference proteome</keyword>
<organism evidence="6 7">
    <name type="scientific">Leptospirillum ferriphilum YSK</name>
    <dbReference type="NCBI Taxonomy" id="1441628"/>
    <lineage>
        <taxon>Bacteria</taxon>
        <taxon>Pseudomonadati</taxon>
        <taxon>Nitrospirota</taxon>
        <taxon>Nitrospiria</taxon>
        <taxon>Nitrospirales</taxon>
        <taxon>Nitrospiraceae</taxon>
        <taxon>Leptospirillum</taxon>
    </lineage>
</organism>
<evidence type="ECO:0000256" key="4">
    <source>
        <dbReference type="PROSITE-ProRule" id="PRU00433"/>
    </source>
</evidence>
<dbReference type="PROSITE" id="PS51007">
    <property type="entry name" value="CYTC"/>
    <property type="match status" value="1"/>
</dbReference>
<reference evidence="7" key="1">
    <citation type="submission" date="2014-02" db="EMBL/GenBank/DDBJ databases">
        <title>Complete genome sequence and comparative genomic analysis of the nitrogen-fixing bacterium Leptospirillum ferriphilum YSK.</title>
        <authorList>
            <person name="Guo X."/>
            <person name="Yin H."/>
            <person name="Liang Y."/>
            <person name="Hu Q."/>
            <person name="Ma L."/>
            <person name="Xiao Y."/>
            <person name="Zhang X."/>
            <person name="Qiu G."/>
            <person name="Liu X."/>
        </authorList>
    </citation>
    <scope>NUCLEOTIDE SEQUENCE [LARGE SCALE GENOMIC DNA]</scope>
    <source>
        <strain evidence="7">YSK</strain>
    </source>
</reference>
<evidence type="ECO:0000259" key="5">
    <source>
        <dbReference type="PROSITE" id="PS51007"/>
    </source>
</evidence>
<dbReference type="AlphaFoldDB" id="A0A059XUH9"/>
<name>A0A059XUH9_9BACT</name>
<gene>
    <name evidence="6" type="ORF">Y981_06220</name>
</gene>
<dbReference type="GO" id="GO:0009055">
    <property type="term" value="F:electron transfer activity"/>
    <property type="evidence" value="ECO:0007669"/>
    <property type="project" value="InterPro"/>
</dbReference>
<evidence type="ECO:0000256" key="1">
    <source>
        <dbReference type="ARBA" id="ARBA00022617"/>
    </source>
</evidence>
<dbReference type="KEGG" id="lfp:Y981_06220"/>
<keyword evidence="2 4" id="KW-0479">Metal-binding</keyword>
<keyword evidence="1 4" id="KW-0349">Heme</keyword>
<reference evidence="6 7" key="2">
    <citation type="journal article" date="2015" name="Biomed. Res. Int.">
        <title>Effects of Arsenite Resistance on the Growth and Functional Gene Expression of Leptospirillum ferriphilum and Acidithiobacillus thiooxidans in Pure Culture and Coculture.</title>
        <authorList>
            <person name="Jiang H."/>
            <person name="Liang Y."/>
            <person name="Yin H."/>
            <person name="Xiao Y."/>
            <person name="Guo X."/>
            <person name="Xu Y."/>
            <person name="Hu Q."/>
            <person name="Liu H."/>
            <person name="Liu X."/>
        </authorList>
    </citation>
    <scope>NUCLEOTIDE SEQUENCE [LARGE SCALE GENOMIC DNA]</scope>
    <source>
        <strain evidence="6 7">YSK</strain>
    </source>
</reference>
<dbReference type="EMBL" id="CP007243">
    <property type="protein sequence ID" value="AIA30508.1"/>
    <property type="molecule type" value="Genomic_DNA"/>
</dbReference>
<dbReference type="Pfam" id="PF13442">
    <property type="entry name" value="Cytochrome_CBB3"/>
    <property type="match status" value="1"/>
</dbReference>
<dbReference type="SUPFAM" id="SSF46626">
    <property type="entry name" value="Cytochrome c"/>
    <property type="match status" value="1"/>
</dbReference>
<feature type="domain" description="Cytochrome c" evidence="5">
    <location>
        <begin position="38"/>
        <end position="124"/>
    </location>
</feature>
<dbReference type="OrthoDB" id="9779283at2"/>
<dbReference type="GO" id="GO:0046872">
    <property type="term" value="F:metal ion binding"/>
    <property type="evidence" value="ECO:0007669"/>
    <property type="project" value="UniProtKB-KW"/>
</dbReference>
<sequence length="141" mass="15316">MKMRQWGRMTGKWSLSFWFCGISFLLPCLVSAHGVGSRGLDEGKKIYRSNCAVCHGVDGRGDGRGARHLNPPVPDFTRPGFLKGKSDSYLFHLISNGIEDMPGWSDKLAPGQITDVLHYLRSLAAPAKDTRPASPDGLSGG</sequence>
<accession>A0A059XUH9</accession>
<dbReference type="Proteomes" id="UP000027059">
    <property type="component" value="Chromosome"/>
</dbReference>
<dbReference type="GO" id="GO:0020037">
    <property type="term" value="F:heme binding"/>
    <property type="evidence" value="ECO:0007669"/>
    <property type="project" value="InterPro"/>
</dbReference>
<protein>
    <submittedName>
        <fullName evidence="6">Cytochrome c class I</fullName>
    </submittedName>
</protein>
<evidence type="ECO:0000313" key="7">
    <source>
        <dbReference type="Proteomes" id="UP000027059"/>
    </source>
</evidence>
<keyword evidence="3 4" id="KW-0408">Iron</keyword>
<dbReference type="Gene3D" id="1.10.760.10">
    <property type="entry name" value="Cytochrome c-like domain"/>
    <property type="match status" value="1"/>
</dbReference>
<dbReference type="RefSeq" id="WP_042225004.1">
    <property type="nucleotide sequence ID" value="NZ_CP007243.1"/>
</dbReference>
<evidence type="ECO:0000256" key="2">
    <source>
        <dbReference type="ARBA" id="ARBA00022723"/>
    </source>
</evidence>
<dbReference type="InterPro" id="IPR036909">
    <property type="entry name" value="Cyt_c-like_dom_sf"/>
</dbReference>
<proteinExistence type="predicted"/>
<dbReference type="InterPro" id="IPR009056">
    <property type="entry name" value="Cyt_c-like_dom"/>
</dbReference>
<dbReference type="HOGENOM" id="CLU_101159_6_2_0"/>
<evidence type="ECO:0000313" key="6">
    <source>
        <dbReference type="EMBL" id="AIA30508.1"/>
    </source>
</evidence>
<evidence type="ECO:0000256" key="3">
    <source>
        <dbReference type="ARBA" id="ARBA00023004"/>
    </source>
</evidence>